<organism evidence="2 3">
    <name type="scientific">Allosaccharopolyspora coralli</name>
    <dbReference type="NCBI Taxonomy" id="2665642"/>
    <lineage>
        <taxon>Bacteria</taxon>
        <taxon>Bacillati</taxon>
        <taxon>Actinomycetota</taxon>
        <taxon>Actinomycetes</taxon>
        <taxon>Pseudonocardiales</taxon>
        <taxon>Pseudonocardiaceae</taxon>
        <taxon>Allosaccharopolyspora</taxon>
    </lineage>
</organism>
<evidence type="ECO:0000313" key="2">
    <source>
        <dbReference type="EMBL" id="QGK72099.1"/>
    </source>
</evidence>
<dbReference type="Gene3D" id="3.40.630.30">
    <property type="match status" value="1"/>
</dbReference>
<dbReference type="InterPro" id="IPR051822">
    <property type="entry name" value="Glycosyl_Hydrolase_84"/>
</dbReference>
<dbReference type="InterPro" id="IPR016181">
    <property type="entry name" value="Acyl_CoA_acyltransferase"/>
</dbReference>
<accession>A0A5Q3QL12</accession>
<feature type="domain" description="N-acetyltransferase" evidence="1">
    <location>
        <begin position="31"/>
        <end position="168"/>
    </location>
</feature>
<reference evidence="3" key="1">
    <citation type="submission" date="2019-11" db="EMBL/GenBank/DDBJ databases">
        <title>The complete genome sequence of Saccharopolyspora sp. E2A.</title>
        <authorList>
            <person name="Zhang G."/>
        </authorList>
    </citation>
    <scope>NUCLEOTIDE SEQUENCE [LARGE SCALE GENOMIC DNA]</scope>
    <source>
        <strain evidence="3">E2A</strain>
    </source>
</reference>
<proteinExistence type="predicted"/>
<dbReference type="Proteomes" id="UP000371041">
    <property type="component" value="Chromosome"/>
</dbReference>
<dbReference type="GO" id="GO:0016747">
    <property type="term" value="F:acyltransferase activity, transferring groups other than amino-acyl groups"/>
    <property type="evidence" value="ECO:0007669"/>
    <property type="project" value="InterPro"/>
</dbReference>
<dbReference type="SUPFAM" id="SSF55729">
    <property type="entry name" value="Acyl-CoA N-acyltransferases (Nat)"/>
    <property type="match status" value="1"/>
</dbReference>
<dbReference type="EMBL" id="CP045929">
    <property type="protein sequence ID" value="QGK72099.1"/>
    <property type="molecule type" value="Genomic_DNA"/>
</dbReference>
<sequence length="190" mass="20683">MREICLSTGDGGEPARGILDDPDLMAHVFLDPYLLLQPELAFVAEVDGIVLGYVVAALDSEEFFARWQLEWAPRFCVSHPNTPHVVVTRADSLLRAYLHHPRLLLPSGLTVHPSHLHMSLLAGARRHGAGRALLRTEFAALARAGSPGVQLGVQDDNTGAQAFYEAAGMVRLPPDDHAAVRYGRHLRSAA</sequence>
<name>A0A5Q3QL12_9PSEU</name>
<evidence type="ECO:0000259" key="1">
    <source>
        <dbReference type="Pfam" id="PF00583"/>
    </source>
</evidence>
<dbReference type="AlphaFoldDB" id="A0A5Q3QL12"/>
<dbReference type="PANTHER" id="PTHR13170:SF16">
    <property type="entry name" value="PROTEIN O-GLCNACASE"/>
    <property type="match status" value="1"/>
</dbReference>
<evidence type="ECO:0000313" key="3">
    <source>
        <dbReference type="Proteomes" id="UP000371041"/>
    </source>
</evidence>
<dbReference type="KEGG" id="sace:GIY23_06830"/>
<keyword evidence="3" id="KW-1185">Reference proteome</keyword>
<keyword evidence="2" id="KW-0808">Transferase</keyword>
<gene>
    <name evidence="2" type="ORF">GIY23_06830</name>
</gene>
<protein>
    <submittedName>
        <fullName evidence="2">GNAT family N-acetyltransferase</fullName>
    </submittedName>
</protein>
<dbReference type="InterPro" id="IPR000182">
    <property type="entry name" value="GNAT_dom"/>
</dbReference>
<dbReference type="PANTHER" id="PTHR13170">
    <property type="entry name" value="O-GLCNACASE"/>
    <property type="match status" value="1"/>
</dbReference>
<dbReference type="Pfam" id="PF00583">
    <property type="entry name" value="Acetyltransf_1"/>
    <property type="match status" value="1"/>
</dbReference>